<dbReference type="SUPFAM" id="SSF57850">
    <property type="entry name" value="RING/U-box"/>
    <property type="match status" value="1"/>
</dbReference>
<keyword evidence="12" id="KW-0812">Transmembrane</keyword>
<feature type="region of interest" description="Disordered" evidence="11">
    <location>
        <begin position="1062"/>
        <end position="1082"/>
    </location>
</feature>
<protein>
    <recommendedName>
        <fullName evidence="13">RING-type domain-containing protein</fullName>
    </recommendedName>
</protein>
<dbReference type="GO" id="GO:0042790">
    <property type="term" value="P:nucleolar large rRNA transcription by RNA polymerase I"/>
    <property type="evidence" value="ECO:0007669"/>
    <property type="project" value="TreeGrafter"/>
</dbReference>
<evidence type="ECO:0000256" key="2">
    <source>
        <dbReference type="ARBA" id="ARBA00006899"/>
    </source>
</evidence>
<dbReference type="InterPro" id="IPR001841">
    <property type="entry name" value="Znf_RING"/>
</dbReference>
<keyword evidence="3" id="KW-0479">Metal-binding</keyword>
<evidence type="ECO:0000256" key="9">
    <source>
        <dbReference type="ARBA" id="ARBA00023242"/>
    </source>
</evidence>
<evidence type="ECO:0000256" key="4">
    <source>
        <dbReference type="ARBA" id="ARBA00022771"/>
    </source>
</evidence>
<dbReference type="InterPro" id="IPR033599">
    <property type="entry name" value="TAF1B/Rrn7"/>
</dbReference>
<keyword evidence="12" id="KW-0472">Membrane</keyword>
<evidence type="ECO:0000259" key="13">
    <source>
        <dbReference type="PROSITE" id="PS50089"/>
    </source>
</evidence>
<keyword evidence="6" id="KW-0805">Transcription regulation</keyword>
<dbReference type="Gene3D" id="3.30.40.10">
    <property type="entry name" value="Zinc/RING finger domain, C3HC4 (zinc finger)"/>
    <property type="match status" value="1"/>
</dbReference>
<dbReference type="Pfam" id="PF20645">
    <property type="entry name" value="Rrn7_cyclin_C"/>
    <property type="match status" value="1"/>
</dbReference>
<dbReference type="Proteomes" id="UP000008021">
    <property type="component" value="Chromosome 5"/>
</dbReference>
<reference evidence="14" key="1">
    <citation type="submission" date="2015-04" db="UniProtKB">
        <authorList>
            <consortium name="EnsemblPlants"/>
        </authorList>
    </citation>
    <scope>IDENTIFICATION</scope>
</reference>
<dbReference type="STRING" id="40149.A0A0E0DQC0"/>
<dbReference type="HOGENOM" id="CLU_011285_0_0_1"/>
<name>A0A0E0DQC0_9ORYZ</name>
<keyword evidence="9" id="KW-0539">Nucleus</keyword>
<dbReference type="InterPro" id="IPR048538">
    <property type="entry name" value="Rrn7_cyclin_C"/>
</dbReference>
<dbReference type="EnsemblPlants" id="OMERI05G11570.2">
    <property type="protein sequence ID" value="OMERI05G11570.2"/>
    <property type="gene ID" value="OMERI05G11570"/>
</dbReference>
<dbReference type="PANTHER" id="PTHR31576">
    <property type="entry name" value="TATA BOX-BINDING PROTEIN-ASSOCIATED FACTOR RNA POLYMERASE I SUBUNIT B"/>
    <property type="match status" value="1"/>
</dbReference>
<evidence type="ECO:0000256" key="3">
    <source>
        <dbReference type="ARBA" id="ARBA00022723"/>
    </source>
</evidence>
<dbReference type="Pfam" id="PF20644">
    <property type="entry name" value="Rrn7_cyclin_N"/>
    <property type="match status" value="1"/>
</dbReference>
<comment type="similarity">
    <text evidence="2">Belongs to the RRN7/TAF1B family.</text>
</comment>
<proteinExistence type="inferred from homology"/>
<organism evidence="14">
    <name type="scientific">Oryza meridionalis</name>
    <dbReference type="NCBI Taxonomy" id="40149"/>
    <lineage>
        <taxon>Eukaryota</taxon>
        <taxon>Viridiplantae</taxon>
        <taxon>Streptophyta</taxon>
        <taxon>Embryophyta</taxon>
        <taxon>Tracheophyta</taxon>
        <taxon>Spermatophyta</taxon>
        <taxon>Magnoliopsida</taxon>
        <taxon>Liliopsida</taxon>
        <taxon>Poales</taxon>
        <taxon>Poaceae</taxon>
        <taxon>BOP clade</taxon>
        <taxon>Oryzoideae</taxon>
        <taxon>Oryzeae</taxon>
        <taxon>Oryzinae</taxon>
        <taxon>Oryza</taxon>
    </lineage>
</organism>
<sequence length="1206" mass="130975">MDDDGGGSPGHYGGGGGIHLVCEYCGHGSEYAEDDADDGFFTCRQCSAIHTSTQNTATNPFDFLMTPAHLSPFPAPRGAATGAAAPAFDDLGEPSEPRDFATGANAWGNPEDVAARVRWRYVRGLQVILQRQLEALVERHRVGSLAASLAGTIWLRWVAASKVFDEMWVQKMLAIAASVEDHSASKDKHSELGDDDQKSQSSYEFLFLRSLRMMLPVYSTLAVCFLACHVARETILPTDICRWAMEGKLPYVAAFTQVDKLLGSSLNDCPLSSRQLFRPTRVIGAWQLEAAAGSIAQKIGLLLPSVNFYLIAQRFLKELSLPIEKILPHACRIYEWAMPAELWLSSNPGRVPSRVCVMAILIVALRVLYGINGQGIWESIAQTENAVGSDPEASAPHSIEPDSNNSEEFDARELLCTLAASYDKIDVGHDYSKEVHSYLKYCKDVVFTGMTFSLEEEHLIDIFWDMYKGKEVMLLDENAKLCQEKLRTTNGVNKRCRDGRFADTKCCSTPLGNCALQSIKSKMEENGFCYVSPRKRLVSDGYLLYTRRESSGSLIYVAHADYYILLRPFAKLAEVDVRVLHSSVLKLERRLGWIEERVGRSLNTLQNLHDEASDDERPKAGTTVTSLRICHALLYARVAFRPVHNDAVLCSVGSCTEPQIVLVRIRESIHNNIVSGTMCTSGLIISANSYNKGILIFHIIPDYHPENPWNVLHPSNKRFEERKSCTDAGMLPGPLLPLPPPPPPELVVYPSVPSLPPSATPPSSSSSIGSSIAIVVLVVITTAIVTVAIVVIRRSYRRGRRLSCSSFSPRRSLSPRALSSSPSAMSQMWRAAVAAVGSSPRASAASARSWPEMAAPSSAPGDPGRGPPVALSSSAQGAVQGTAGLMASSATSAAAMAPPPSAPSLPEVERVILELLSLPPSPLQPAMSGSTATCFICNKLFLPTDLHLVLPVCSHMFHQRCLVAWLRSRVTPLLCCPECHAPITTRCRTDKRSLVPTFCSGEYDIESQILAVPAPPGEEVAEAVGGSRGWLRSSLDRLSGSWRACSGSRAVAAVAAPGCSSSRRTTGSWSPGTGSTSGRHLHLGADSRGVQTQVQLQLQLPVLPLADEEVAAADDDAGGSRGWLRSSLATLSGSWAVFPTTSRSTAMELPVSSSRRTAAGSTDSWSGSWDPEALRVSEPQPRERPSVLDYARWVFRNSGKYTKHRH</sequence>
<reference evidence="14" key="2">
    <citation type="submission" date="2018-05" db="EMBL/GenBank/DDBJ databases">
        <title>OmerRS3 (Oryza meridionalis Reference Sequence Version 3).</title>
        <authorList>
            <person name="Zhang J."/>
            <person name="Kudrna D."/>
            <person name="Lee S."/>
            <person name="Talag J."/>
            <person name="Welchert J."/>
            <person name="Wing R.A."/>
        </authorList>
    </citation>
    <scope>NUCLEOTIDE SEQUENCE [LARGE SCALE GENOMIC DNA]</scope>
    <source>
        <strain evidence="14">cv. OR44</strain>
    </source>
</reference>
<feature type="domain" description="RING-type" evidence="13">
    <location>
        <begin position="934"/>
        <end position="980"/>
    </location>
</feature>
<keyword evidence="15" id="KW-1185">Reference proteome</keyword>
<dbReference type="GO" id="GO:0001164">
    <property type="term" value="F:RNA polymerase I core promoter sequence-specific DNA binding"/>
    <property type="evidence" value="ECO:0007669"/>
    <property type="project" value="InterPro"/>
</dbReference>
<comment type="subcellular location">
    <subcellularLocation>
        <location evidence="1">Nucleus</location>
        <location evidence="1">Nucleolus</location>
    </subcellularLocation>
</comment>
<dbReference type="InterPro" id="IPR013083">
    <property type="entry name" value="Znf_RING/FYVE/PHD"/>
</dbReference>
<evidence type="ECO:0000256" key="10">
    <source>
        <dbReference type="PROSITE-ProRule" id="PRU00175"/>
    </source>
</evidence>
<feature type="region of interest" description="Disordered" evidence="11">
    <location>
        <begin position="1149"/>
        <end position="1183"/>
    </location>
</feature>
<feature type="compositionally biased region" description="Polar residues" evidence="11">
    <location>
        <begin position="1149"/>
        <end position="1167"/>
    </location>
</feature>
<dbReference type="AlphaFoldDB" id="A0A0E0DQC0"/>
<accession>A0A0E0DQC0</accession>
<evidence type="ECO:0000256" key="5">
    <source>
        <dbReference type="ARBA" id="ARBA00022833"/>
    </source>
</evidence>
<keyword evidence="5" id="KW-0862">Zinc</keyword>
<evidence type="ECO:0000256" key="1">
    <source>
        <dbReference type="ARBA" id="ARBA00004604"/>
    </source>
</evidence>
<keyword evidence="8" id="KW-0804">Transcription</keyword>
<dbReference type="GO" id="GO:0070860">
    <property type="term" value="C:RNA polymerase I core factor complex"/>
    <property type="evidence" value="ECO:0007669"/>
    <property type="project" value="InterPro"/>
</dbReference>
<evidence type="ECO:0000256" key="12">
    <source>
        <dbReference type="SAM" id="Phobius"/>
    </source>
</evidence>
<evidence type="ECO:0000256" key="8">
    <source>
        <dbReference type="ARBA" id="ARBA00023163"/>
    </source>
</evidence>
<dbReference type="GO" id="GO:0008270">
    <property type="term" value="F:zinc ion binding"/>
    <property type="evidence" value="ECO:0007669"/>
    <property type="project" value="UniProtKB-KW"/>
</dbReference>
<dbReference type="InterPro" id="IPR048540">
    <property type="entry name" value="Rrn7_cyclin_N"/>
</dbReference>
<evidence type="ECO:0000256" key="11">
    <source>
        <dbReference type="SAM" id="MobiDB-lite"/>
    </source>
</evidence>
<feature type="compositionally biased region" description="Basic and acidic residues" evidence="11">
    <location>
        <begin position="1172"/>
        <end position="1183"/>
    </location>
</feature>
<evidence type="ECO:0000256" key="6">
    <source>
        <dbReference type="ARBA" id="ARBA00023015"/>
    </source>
</evidence>
<evidence type="ECO:0000313" key="15">
    <source>
        <dbReference type="Proteomes" id="UP000008021"/>
    </source>
</evidence>
<feature type="compositionally biased region" description="Low complexity" evidence="11">
    <location>
        <begin position="1062"/>
        <end position="1078"/>
    </location>
</feature>
<feature type="transmembrane region" description="Helical" evidence="12">
    <location>
        <begin position="768"/>
        <end position="792"/>
    </location>
</feature>
<keyword evidence="4 10" id="KW-0863">Zinc-finger</keyword>
<keyword evidence="12" id="KW-1133">Transmembrane helix</keyword>
<keyword evidence="7" id="KW-0238">DNA-binding</keyword>
<evidence type="ECO:0000313" key="14">
    <source>
        <dbReference type="EnsemblPlants" id="OMERI05G11570.2"/>
    </source>
</evidence>
<feature type="region of interest" description="Disordered" evidence="11">
    <location>
        <begin position="847"/>
        <end position="873"/>
    </location>
</feature>
<evidence type="ECO:0000256" key="7">
    <source>
        <dbReference type="ARBA" id="ARBA00023125"/>
    </source>
</evidence>
<dbReference type="PROSITE" id="PS50089">
    <property type="entry name" value="ZF_RING_2"/>
    <property type="match status" value="1"/>
</dbReference>
<dbReference type="eggNOG" id="ENOG502S5GT">
    <property type="taxonomic scope" value="Eukaryota"/>
</dbReference>
<dbReference type="Gramene" id="OMERI05G11570.2">
    <property type="protein sequence ID" value="OMERI05G11570.2"/>
    <property type="gene ID" value="OMERI05G11570"/>
</dbReference>
<dbReference type="PANTHER" id="PTHR31576:SF2">
    <property type="entry name" value="TATA BOX-BINDING PROTEIN-ASSOCIATED FACTOR RNA POLYMERASE I SUBUNIT B"/>
    <property type="match status" value="1"/>
</dbReference>